<keyword evidence="2" id="KW-0808">Transferase</keyword>
<keyword evidence="1" id="KW-0472">Membrane</keyword>
<dbReference type="RefSeq" id="WP_146363317.1">
    <property type="nucleotide sequence ID" value="NZ_CP042261.1"/>
</dbReference>
<keyword evidence="3" id="KW-1185">Reference proteome</keyword>
<dbReference type="Proteomes" id="UP000318483">
    <property type="component" value="Chromosome"/>
</dbReference>
<dbReference type="EMBL" id="CP042261">
    <property type="protein sequence ID" value="QDY68566.1"/>
    <property type="molecule type" value="Genomic_DNA"/>
</dbReference>
<keyword evidence="1" id="KW-1133">Transmembrane helix</keyword>
<dbReference type="OrthoDB" id="199424at2"/>
<dbReference type="AlphaFoldDB" id="A0A5B8I7R4"/>
<evidence type="ECO:0000313" key="3">
    <source>
        <dbReference type="Proteomes" id="UP000318483"/>
    </source>
</evidence>
<dbReference type="GO" id="GO:0016740">
    <property type="term" value="F:transferase activity"/>
    <property type="evidence" value="ECO:0007669"/>
    <property type="project" value="UniProtKB-KW"/>
</dbReference>
<name>A0A5B8I7R4_9RHOB</name>
<organism evidence="2 3">
    <name type="scientific">Qingshengfaniella alkalisoli</name>
    <dbReference type="NCBI Taxonomy" id="2599296"/>
    <lineage>
        <taxon>Bacteria</taxon>
        <taxon>Pseudomonadati</taxon>
        <taxon>Pseudomonadota</taxon>
        <taxon>Alphaproteobacteria</taxon>
        <taxon>Rhodobacterales</taxon>
        <taxon>Paracoccaceae</taxon>
        <taxon>Qingshengfaniella</taxon>
    </lineage>
</organism>
<feature type="transmembrane region" description="Helical" evidence="1">
    <location>
        <begin position="41"/>
        <end position="60"/>
    </location>
</feature>
<accession>A0A5B8I7R4</accession>
<keyword evidence="1" id="KW-0812">Transmembrane</keyword>
<protein>
    <submittedName>
        <fullName evidence="2">Aspartate carbamoyltransferase catalytic subunit</fullName>
    </submittedName>
</protein>
<sequence>MIPTELSGDWTGILQPGERILWQGRPDGRLVWSDVNPKRSVFGFIIVIFALSWMMGAATVTSGDPFVSIIFFVFGMLFVFLGLQRAFGYVVRDAWERSRSWYTLTDSRAIIATDTFGKRRLNSFDVTADTTLTLEDGVPGAVFFGRSFGSGSSQKVGFKRIDDPRHVYDLMRKVQRGQA</sequence>
<evidence type="ECO:0000256" key="1">
    <source>
        <dbReference type="SAM" id="Phobius"/>
    </source>
</evidence>
<feature type="transmembrane region" description="Helical" evidence="1">
    <location>
        <begin position="66"/>
        <end position="91"/>
    </location>
</feature>
<gene>
    <name evidence="2" type="ORF">FPZ52_02300</name>
</gene>
<evidence type="ECO:0000313" key="2">
    <source>
        <dbReference type="EMBL" id="QDY68566.1"/>
    </source>
</evidence>
<proteinExistence type="predicted"/>
<reference evidence="2 3" key="1">
    <citation type="submission" date="2019-07" db="EMBL/GenBank/DDBJ databases">
        <title>Litoreibacter alkalisoli sp. nov., isolated from saline-alkaline soil.</title>
        <authorList>
            <person name="Wang S."/>
            <person name="Xu L."/>
            <person name="Xing Y.-T."/>
            <person name="Sun J.-Q."/>
        </authorList>
    </citation>
    <scope>NUCLEOTIDE SEQUENCE [LARGE SCALE GENOMIC DNA]</scope>
    <source>
        <strain evidence="2 3">LN3S51</strain>
    </source>
</reference>
<dbReference type="KEGG" id="lit:FPZ52_02300"/>